<evidence type="ECO:0000313" key="3">
    <source>
        <dbReference type="Proteomes" id="UP000765509"/>
    </source>
</evidence>
<reference evidence="2" key="1">
    <citation type="submission" date="2021-03" db="EMBL/GenBank/DDBJ databases">
        <title>Draft genome sequence of rust myrtle Austropuccinia psidii MF-1, a brazilian biotype.</title>
        <authorList>
            <person name="Quecine M.C."/>
            <person name="Pachon D.M.R."/>
            <person name="Bonatelli M.L."/>
            <person name="Correr F.H."/>
            <person name="Franceschini L.M."/>
            <person name="Leite T.F."/>
            <person name="Margarido G.R.A."/>
            <person name="Almeida C.A."/>
            <person name="Ferrarezi J.A."/>
            <person name="Labate C.A."/>
        </authorList>
    </citation>
    <scope>NUCLEOTIDE SEQUENCE</scope>
    <source>
        <strain evidence="2">MF-1</strain>
    </source>
</reference>
<dbReference type="EMBL" id="AVOT02000180">
    <property type="protein sequence ID" value="MBW0461553.1"/>
    <property type="molecule type" value="Genomic_DNA"/>
</dbReference>
<dbReference type="AlphaFoldDB" id="A0A9Q3BA67"/>
<organism evidence="2 3">
    <name type="scientific">Austropuccinia psidii MF-1</name>
    <dbReference type="NCBI Taxonomy" id="1389203"/>
    <lineage>
        <taxon>Eukaryota</taxon>
        <taxon>Fungi</taxon>
        <taxon>Dikarya</taxon>
        <taxon>Basidiomycota</taxon>
        <taxon>Pucciniomycotina</taxon>
        <taxon>Pucciniomycetes</taxon>
        <taxon>Pucciniales</taxon>
        <taxon>Sphaerophragmiaceae</taxon>
        <taxon>Austropuccinia</taxon>
    </lineage>
</organism>
<evidence type="ECO:0000256" key="1">
    <source>
        <dbReference type="SAM" id="MobiDB-lite"/>
    </source>
</evidence>
<proteinExistence type="predicted"/>
<accession>A0A9Q3BA67</accession>
<evidence type="ECO:0000313" key="2">
    <source>
        <dbReference type="EMBL" id="MBW0461553.1"/>
    </source>
</evidence>
<feature type="region of interest" description="Disordered" evidence="1">
    <location>
        <begin position="71"/>
        <end position="104"/>
    </location>
</feature>
<comment type="caution">
    <text evidence="2">The sequence shown here is derived from an EMBL/GenBank/DDBJ whole genome shotgun (WGS) entry which is preliminary data.</text>
</comment>
<name>A0A9Q3BA67_9BASI</name>
<dbReference type="Proteomes" id="UP000765509">
    <property type="component" value="Unassembled WGS sequence"/>
</dbReference>
<protein>
    <submittedName>
        <fullName evidence="2">Uncharacterized protein</fullName>
    </submittedName>
</protein>
<gene>
    <name evidence="2" type="ORF">O181_001268</name>
</gene>
<sequence>MQEEDSKVRLNYCKSEENALKEVGTITQRWPPPQSPSGGESMSLWTEATTQDLPCNFGEVRNFMGLDPFNGPMGPLKPPANLGSGVKFGPGGLQEPPRPTDRRR</sequence>
<keyword evidence="3" id="KW-1185">Reference proteome</keyword>